<dbReference type="InterPro" id="IPR025202">
    <property type="entry name" value="PLD-like_dom"/>
</dbReference>
<keyword evidence="3 11" id="KW-0808">Transferase</keyword>
<protein>
    <recommendedName>
        <fullName evidence="8">Cardiolipin synthase</fullName>
        <ecNumber evidence="8">2.7.8.-</ecNumber>
    </recommendedName>
</protein>
<evidence type="ECO:0000313" key="11">
    <source>
        <dbReference type="EMBL" id="SJM64961.1"/>
    </source>
</evidence>
<dbReference type="PROSITE" id="PS50035">
    <property type="entry name" value="PLD"/>
    <property type="match status" value="2"/>
</dbReference>
<comment type="subcellular location">
    <subcellularLocation>
        <location evidence="1">Cell membrane</location>
    </subcellularLocation>
</comment>
<dbReference type="GeneID" id="303173587"/>
<sequence>MDFFWALLDFPGSDVITTIILVIDVILRIVALVIIPYNRRPAASMAWLLLIMINPIIGWLIFSVLGNTRLPKARRKKMREIMSLIEARVRDAEDDKDANRTAAWFPGVLKLNRSLTNMPHVGGNAITVISEFDAQLDAMVRAIDSATQRVHVEFYLMVESTRTRRLFDALARARERGVEVRVLIDHITAVRYPRTKETRERLEHMGAELHYMMPLRPWKGQWQRIDLRNHRKLVVIDGRVGFVGSLNLIDPSYLWKKNIRRGLIWRDLWIEVRGPLVTELEALFLSDWWLESNELLSVLETDERPGEIEASLIPSGPGFSGEVNLRVFNELVHSAEERLVIVSPYFVPDDTMSYAITSAALRGVRVELYASAIGDQFWTFHAQRSYYESLLRHGVKIYLYSEPTVLHSKFMTFDNDAAIVGSSNIDMRSFGLNFEVSVLTEGREMVEELNRVADQYRRSSHLLTLESWLQRPAVTRVFDNVARLSSALQ</sequence>
<dbReference type="GO" id="GO:0032049">
    <property type="term" value="P:cardiolipin biosynthetic process"/>
    <property type="evidence" value="ECO:0007669"/>
    <property type="project" value="UniProtKB-UniRule"/>
</dbReference>
<dbReference type="InterPro" id="IPR001736">
    <property type="entry name" value="PLipase_D/transphosphatidylase"/>
</dbReference>
<evidence type="ECO:0000256" key="5">
    <source>
        <dbReference type="ARBA" id="ARBA00022737"/>
    </source>
</evidence>
<dbReference type="PANTHER" id="PTHR21248">
    <property type="entry name" value="CARDIOLIPIN SYNTHASE"/>
    <property type="match status" value="1"/>
</dbReference>
<evidence type="ECO:0000256" key="3">
    <source>
        <dbReference type="ARBA" id="ARBA00022679"/>
    </source>
</evidence>
<feature type="domain" description="PLD phosphodiesterase" evidence="10">
    <location>
        <begin position="225"/>
        <end position="252"/>
    </location>
</feature>
<evidence type="ECO:0000256" key="9">
    <source>
        <dbReference type="SAM" id="Phobius"/>
    </source>
</evidence>
<keyword evidence="12" id="KW-1185">Reference proteome</keyword>
<evidence type="ECO:0000256" key="4">
    <source>
        <dbReference type="ARBA" id="ARBA00022692"/>
    </source>
</evidence>
<dbReference type="InterPro" id="IPR022924">
    <property type="entry name" value="Cardiolipin_synthase"/>
</dbReference>
<dbReference type="EC" id="2.7.8.-" evidence="8"/>
<accession>A0A1R4G9U2</accession>
<organism evidence="11 12">
    <name type="scientific">Agrococcus casei LMG 22410</name>
    <dbReference type="NCBI Taxonomy" id="1255656"/>
    <lineage>
        <taxon>Bacteria</taxon>
        <taxon>Bacillati</taxon>
        <taxon>Actinomycetota</taxon>
        <taxon>Actinomycetes</taxon>
        <taxon>Micrococcales</taxon>
        <taxon>Microbacteriaceae</taxon>
        <taxon>Agrococcus</taxon>
    </lineage>
</organism>
<dbReference type="RefSeq" id="WP_234988555.1">
    <property type="nucleotide sequence ID" value="NZ_FUHU01000041.1"/>
</dbReference>
<evidence type="ECO:0000256" key="1">
    <source>
        <dbReference type="ARBA" id="ARBA00004236"/>
    </source>
</evidence>
<keyword evidence="6 9" id="KW-1133">Transmembrane helix</keyword>
<dbReference type="SMART" id="SM00155">
    <property type="entry name" value="PLDc"/>
    <property type="match status" value="2"/>
</dbReference>
<proteinExistence type="predicted"/>
<evidence type="ECO:0000256" key="8">
    <source>
        <dbReference type="NCBIfam" id="TIGR04265"/>
    </source>
</evidence>
<gene>
    <name evidence="11" type="ORF">CZ674_10220</name>
</gene>
<keyword evidence="4 9" id="KW-0812">Transmembrane</keyword>
<dbReference type="Pfam" id="PF13091">
    <property type="entry name" value="PLDc_2"/>
    <property type="match status" value="2"/>
</dbReference>
<evidence type="ECO:0000313" key="12">
    <source>
        <dbReference type="Proteomes" id="UP000195787"/>
    </source>
</evidence>
<dbReference type="PANTHER" id="PTHR21248:SF22">
    <property type="entry name" value="PHOSPHOLIPASE D"/>
    <property type="match status" value="1"/>
</dbReference>
<evidence type="ECO:0000256" key="7">
    <source>
        <dbReference type="ARBA" id="ARBA00023136"/>
    </source>
</evidence>
<evidence type="ECO:0000256" key="2">
    <source>
        <dbReference type="ARBA" id="ARBA00022475"/>
    </source>
</evidence>
<dbReference type="GO" id="GO:0005886">
    <property type="term" value="C:plasma membrane"/>
    <property type="evidence" value="ECO:0007669"/>
    <property type="project" value="UniProtKB-SubCell"/>
</dbReference>
<evidence type="ECO:0000259" key="10">
    <source>
        <dbReference type="PROSITE" id="PS50035"/>
    </source>
</evidence>
<dbReference type="SUPFAM" id="SSF56024">
    <property type="entry name" value="Phospholipase D/nuclease"/>
    <property type="match status" value="2"/>
</dbReference>
<dbReference type="Proteomes" id="UP000195787">
    <property type="component" value="Unassembled WGS sequence"/>
</dbReference>
<dbReference type="NCBIfam" id="TIGR04265">
    <property type="entry name" value="bac_cardiolipin"/>
    <property type="match status" value="1"/>
</dbReference>
<feature type="transmembrane region" description="Helical" evidence="9">
    <location>
        <begin position="15"/>
        <end position="35"/>
    </location>
</feature>
<keyword evidence="2" id="KW-1003">Cell membrane</keyword>
<feature type="domain" description="PLD phosphodiesterase" evidence="10">
    <location>
        <begin position="402"/>
        <end position="429"/>
    </location>
</feature>
<keyword evidence="7 9" id="KW-0472">Membrane</keyword>
<dbReference type="GO" id="GO:0008808">
    <property type="term" value="F:cardiolipin synthase activity"/>
    <property type="evidence" value="ECO:0007669"/>
    <property type="project" value="UniProtKB-UniRule"/>
</dbReference>
<dbReference type="AlphaFoldDB" id="A0A1R4G9U2"/>
<reference evidence="11 12" key="1">
    <citation type="submission" date="2017-02" db="EMBL/GenBank/DDBJ databases">
        <authorList>
            <person name="Peterson S.W."/>
        </authorList>
    </citation>
    <scope>NUCLEOTIDE SEQUENCE [LARGE SCALE GENOMIC DNA]</scope>
    <source>
        <strain evidence="11 12">LMG 22410</strain>
    </source>
</reference>
<evidence type="ECO:0000256" key="6">
    <source>
        <dbReference type="ARBA" id="ARBA00022989"/>
    </source>
</evidence>
<dbReference type="EMBL" id="FUHU01000041">
    <property type="protein sequence ID" value="SJM64961.1"/>
    <property type="molecule type" value="Genomic_DNA"/>
</dbReference>
<keyword evidence="5" id="KW-0677">Repeat</keyword>
<name>A0A1R4G9U2_9MICO</name>
<feature type="transmembrane region" description="Helical" evidence="9">
    <location>
        <begin position="47"/>
        <end position="66"/>
    </location>
</feature>
<dbReference type="Gene3D" id="3.30.870.10">
    <property type="entry name" value="Endonuclease Chain A"/>
    <property type="match status" value="2"/>
</dbReference>